<evidence type="ECO:0000313" key="1">
    <source>
        <dbReference type="EMBL" id="QHC00518.1"/>
    </source>
</evidence>
<dbReference type="OrthoDB" id="56388at2"/>
<evidence type="ECO:0008006" key="3">
    <source>
        <dbReference type="Google" id="ProtNLM"/>
    </source>
</evidence>
<sequence>MPYTYEDLPEHLVDAVNDITERLRVAKEMDYSPQMEAEAEAAYDEAAAINFPQLMVIAAMIRFASEFERSEYRAGVASYVRLLKLNRQYADYLEEGIDTTVHTLVIFTISAMLQLPEASLAQLTGLIDQLERAHRDTGASLGPIYICRAQVAAERGDLPELRDWHERWQSAERGELLDPEFEARLNVEFYGQLDPARELEYIDTVAWQFEDSAAYTGVERAMALQRLGRADEALAQAHEMLAAFSPEELAETADISYLLRVLEPDRAAALELMAAYPEVFADGGANSDANDLFTLASGARLLLADPATAAEGAALRERAFEYAAAYDARNGTAYHSDRLRTEWFEDS</sequence>
<name>A0A7L4YN64_9ACTN</name>
<reference evidence="1 2" key="1">
    <citation type="journal article" date="2018" name="Int. J. Syst. Evol. Microbiol.">
        <title>Epidermidibacterium keratini gen. nov., sp. nov., a member of the family Sporichthyaceae, isolated from keratin epidermis.</title>
        <authorList>
            <person name="Lee D.G."/>
            <person name="Trujillo M.E."/>
            <person name="Kang S."/>
            <person name="Nam J.J."/>
            <person name="Kim Y.J."/>
        </authorList>
    </citation>
    <scope>NUCLEOTIDE SEQUENCE [LARGE SCALE GENOMIC DNA]</scope>
    <source>
        <strain evidence="1 2">EPI-7</strain>
    </source>
</reference>
<protein>
    <recommendedName>
        <fullName evidence="3">Tetratricopeptide repeat protein</fullName>
    </recommendedName>
</protein>
<evidence type="ECO:0000313" key="2">
    <source>
        <dbReference type="Proteomes" id="UP000463857"/>
    </source>
</evidence>
<dbReference type="AlphaFoldDB" id="A0A7L4YN64"/>
<proteinExistence type="predicted"/>
<dbReference type="EMBL" id="CP047156">
    <property type="protein sequence ID" value="QHC00518.1"/>
    <property type="molecule type" value="Genomic_DNA"/>
</dbReference>
<organism evidence="1 2">
    <name type="scientific">Epidermidibacterium keratini</name>
    <dbReference type="NCBI Taxonomy" id="1891644"/>
    <lineage>
        <taxon>Bacteria</taxon>
        <taxon>Bacillati</taxon>
        <taxon>Actinomycetota</taxon>
        <taxon>Actinomycetes</taxon>
        <taxon>Sporichthyales</taxon>
        <taxon>Sporichthyaceae</taxon>
        <taxon>Epidermidibacterium</taxon>
    </lineage>
</organism>
<keyword evidence="2" id="KW-1185">Reference proteome</keyword>
<dbReference type="Proteomes" id="UP000463857">
    <property type="component" value="Chromosome"/>
</dbReference>
<gene>
    <name evidence="1" type="ORF">EK0264_09635</name>
</gene>
<dbReference type="InParanoid" id="A0A7L4YN64"/>
<accession>A0A7L4YN64</accession>
<dbReference type="KEGG" id="eke:EK0264_09635"/>
<dbReference type="RefSeq" id="WP_159545082.1">
    <property type="nucleotide sequence ID" value="NZ_CP047156.1"/>
</dbReference>